<proteinExistence type="predicted"/>
<comment type="caution">
    <text evidence="2">The sequence shown here is derived from an EMBL/GenBank/DDBJ whole genome shotgun (WGS) entry which is preliminary data.</text>
</comment>
<evidence type="ECO:0000256" key="1">
    <source>
        <dbReference type="SAM" id="MobiDB-lite"/>
    </source>
</evidence>
<name>A0A645B8V9_9ZZZZ</name>
<reference evidence="2" key="1">
    <citation type="submission" date="2019-08" db="EMBL/GenBank/DDBJ databases">
        <authorList>
            <person name="Kucharzyk K."/>
            <person name="Murdoch R.W."/>
            <person name="Higgins S."/>
            <person name="Loffler F."/>
        </authorList>
    </citation>
    <scope>NUCLEOTIDE SEQUENCE</scope>
</reference>
<sequence length="123" mass="13853">MRPRDPGSAGDRMFRQAAHRAQKFDHDRHRFRIKRRAQGRDSGSGRKFGHAAYILGIQGTPGAESVQMQIDEARHHPGRAGLRDVLPPDGSDRLAAGVQRAEKYFVADDKVPGNFHVLFDLRR</sequence>
<evidence type="ECO:0000313" key="2">
    <source>
        <dbReference type="EMBL" id="MPM59573.1"/>
    </source>
</evidence>
<feature type="region of interest" description="Disordered" evidence="1">
    <location>
        <begin position="20"/>
        <end position="45"/>
    </location>
</feature>
<organism evidence="2">
    <name type="scientific">bioreactor metagenome</name>
    <dbReference type="NCBI Taxonomy" id="1076179"/>
    <lineage>
        <taxon>unclassified sequences</taxon>
        <taxon>metagenomes</taxon>
        <taxon>ecological metagenomes</taxon>
    </lineage>
</organism>
<accession>A0A645B8V9</accession>
<dbReference type="AlphaFoldDB" id="A0A645B8V9"/>
<gene>
    <name evidence="2" type="ORF">SDC9_106417</name>
</gene>
<protein>
    <submittedName>
        <fullName evidence="2">Uncharacterized protein</fullName>
    </submittedName>
</protein>
<dbReference type="EMBL" id="VSSQ01017358">
    <property type="protein sequence ID" value="MPM59573.1"/>
    <property type="molecule type" value="Genomic_DNA"/>
</dbReference>